<name>A0A4Y8PWJ9_9BACL</name>
<protein>
    <submittedName>
        <fullName evidence="1">Uncharacterized protein</fullName>
    </submittedName>
</protein>
<accession>A0A4Y8PWJ9</accession>
<evidence type="ECO:0000313" key="2">
    <source>
        <dbReference type="Proteomes" id="UP000298246"/>
    </source>
</evidence>
<keyword evidence="2" id="KW-1185">Reference proteome</keyword>
<dbReference type="Proteomes" id="UP000298246">
    <property type="component" value="Unassembled WGS sequence"/>
</dbReference>
<proteinExistence type="predicted"/>
<reference evidence="1 2" key="1">
    <citation type="submission" date="2017-03" db="EMBL/GenBank/DDBJ databases">
        <title>Isolation of Levoglucosan Utilizing Bacteria.</title>
        <authorList>
            <person name="Arya A.S."/>
        </authorList>
    </citation>
    <scope>NUCLEOTIDE SEQUENCE [LARGE SCALE GENOMIC DNA]</scope>
    <source>
        <strain evidence="1 2">MEC069</strain>
    </source>
</reference>
<evidence type="ECO:0000313" key="1">
    <source>
        <dbReference type="EMBL" id="TFE85032.1"/>
    </source>
</evidence>
<dbReference type="EMBL" id="MYFO01000029">
    <property type="protein sequence ID" value="TFE85032.1"/>
    <property type="molecule type" value="Genomic_DNA"/>
</dbReference>
<gene>
    <name evidence="1" type="ORF">B5M42_18470</name>
</gene>
<dbReference type="AlphaFoldDB" id="A0A4Y8PWJ9"/>
<comment type="caution">
    <text evidence="1">The sequence shown here is derived from an EMBL/GenBank/DDBJ whole genome shotgun (WGS) entry which is preliminary data.</text>
</comment>
<organism evidence="1 2">
    <name type="scientific">Paenibacillus athensensis</name>
    <dbReference type="NCBI Taxonomy" id="1967502"/>
    <lineage>
        <taxon>Bacteria</taxon>
        <taxon>Bacillati</taxon>
        <taxon>Bacillota</taxon>
        <taxon>Bacilli</taxon>
        <taxon>Bacillales</taxon>
        <taxon>Paenibacillaceae</taxon>
        <taxon>Paenibacillus</taxon>
    </lineage>
</organism>
<sequence length="59" mass="6713">MLETFRDAGFPPLYVLIRMRNDILNDQGTISADHKMQLIAMLEACIAPLWAANQERTHA</sequence>